<keyword evidence="5 6" id="KW-0472">Membrane</keyword>
<feature type="transmembrane region" description="Helical" evidence="6">
    <location>
        <begin position="81"/>
        <end position="100"/>
    </location>
</feature>
<feature type="transmembrane region" description="Helical" evidence="6">
    <location>
        <begin position="287"/>
        <end position="311"/>
    </location>
</feature>
<dbReference type="AlphaFoldDB" id="A0A1G1V527"/>
<feature type="transmembrane region" description="Helical" evidence="6">
    <location>
        <begin position="238"/>
        <end position="261"/>
    </location>
</feature>
<dbReference type="GO" id="GO:0005384">
    <property type="term" value="F:manganese ion transmembrane transporter activity"/>
    <property type="evidence" value="ECO:0007669"/>
    <property type="project" value="TreeGrafter"/>
</dbReference>
<comment type="caution">
    <text evidence="7">The sequence shown here is derived from an EMBL/GenBank/DDBJ whole genome shotgun (WGS) entry which is preliminary data.</text>
</comment>
<keyword evidence="3 6" id="KW-0812">Transmembrane</keyword>
<dbReference type="PANTHER" id="PTHR11706">
    <property type="entry name" value="SOLUTE CARRIER PROTEIN FAMILY 11 MEMBER"/>
    <property type="match status" value="1"/>
</dbReference>
<dbReference type="NCBIfam" id="NF037982">
    <property type="entry name" value="Nramp_1"/>
    <property type="match status" value="1"/>
</dbReference>
<evidence type="ECO:0008006" key="9">
    <source>
        <dbReference type="Google" id="ProtNLM"/>
    </source>
</evidence>
<dbReference type="GO" id="GO:0034755">
    <property type="term" value="P:iron ion transmembrane transport"/>
    <property type="evidence" value="ECO:0007669"/>
    <property type="project" value="TreeGrafter"/>
</dbReference>
<dbReference type="PANTHER" id="PTHR11706:SF33">
    <property type="entry name" value="NATURAL RESISTANCE-ASSOCIATED MACROPHAGE PROTEIN 2"/>
    <property type="match status" value="1"/>
</dbReference>
<feature type="transmembrane region" description="Helical" evidence="6">
    <location>
        <begin position="332"/>
        <end position="352"/>
    </location>
</feature>
<dbReference type="GO" id="GO:0005886">
    <property type="term" value="C:plasma membrane"/>
    <property type="evidence" value="ECO:0007669"/>
    <property type="project" value="TreeGrafter"/>
</dbReference>
<proteinExistence type="predicted"/>
<feature type="transmembrane region" description="Helical" evidence="6">
    <location>
        <begin position="143"/>
        <end position="162"/>
    </location>
</feature>
<dbReference type="GO" id="GO:0015086">
    <property type="term" value="F:cadmium ion transmembrane transporter activity"/>
    <property type="evidence" value="ECO:0007669"/>
    <property type="project" value="TreeGrafter"/>
</dbReference>
<dbReference type="Proteomes" id="UP000178272">
    <property type="component" value="Unassembled WGS sequence"/>
</dbReference>
<dbReference type="InterPro" id="IPR001046">
    <property type="entry name" value="NRAMP_fam"/>
</dbReference>
<keyword evidence="2" id="KW-0813">Transport</keyword>
<sequence length="416" mass="45128">MKKIVKFFKSLGPGLITGASDDDPSGIVIYAQAGAFSGYKLLWTAPFITPFMIAIQEMCARIGMVTGHGLIGTMRRHYPPLLLWIVASSVFIANTINVGADLAAMSSSTQLLLPFSTPLITVFYSTLILILLLFFSYRKITNIFRWLTISLLAYVFAAIISRPDWTQVFYSTIIPSISFDRQTLLLIVAILGTTISPYLFFWQASEEAEDRASKDEIDRRRYVQVVSKGELRSMEHDVTIGMIFSNLVMYFIITTVAATLYKAGIYNLESAEQAALALRPLAGDASFLLFTLGIVGTGLLAIPVLAGSAAYAISEARGRSEGFSTPVAKSKIFYAVLVSATILGTGFTFLGISPFRALFITGVLYGILSPFLILIVLDLANRKTVMGDKTNGIVSNIFGVAILVLLSAAAVGALVL</sequence>
<evidence type="ECO:0000256" key="2">
    <source>
        <dbReference type="ARBA" id="ARBA00022448"/>
    </source>
</evidence>
<evidence type="ECO:0000313" key="7">
    <source>
        <dbReference type="EMBL" id="OGY10412.1"/>
    </source>
</evidence>
<accession>A0A1G1V527</accession>
<evidence type="ECO:0000256" key="5">
    <source>
        <dbReference type="ARBA" id="ARBA00023136"/>
    </source>
</evidence>
<protein>
    <recommendedName>
        <fullName evidence="9">Iron transporter</fullName>
    </recommendedName>
</protein>
<dbReference type="Pfam" id="PF01566">
    <property type="entry name" value="Nramp"/>
    <property type="match status" value="1"/>
</dbReference>
<feature type="transmembrane region" description="Helical" evidence="6">
    <location>
        <begin position="112"/>
        <end position="136"/>
    </location>
</feature>
<feature type="transmembrane region" description="Helical" evidence="6">
    <location>
        <begin position="392"/>
        <end position="415"/>
    </location>
</feature>
<feature type="transmembrane region" description="Helical" evidence="6">
    <location>
        <begin position="182"/>
        <end position="201"/>
    </location>
</feature>
<keyword evidence="4 6" id="KW-1133">Transmembrane helix</keyword>
<comment type="subcellular location">
    <subcellularLocation>
        <location evidence="1">Membrane</location>
        <topology evidence="1">Multi-pass membrane protein</topology>
    </subcellularLocation>
</comment>
<evidence type="ECO:0000256" key="4">
    <source>
        <dbReference type="ARBA" id="ARBA00022989"/>
    </source>
</evidence>
<feature type="transmembrane region" description="Helical" evidence="6">
    <location>
        <begin position="358"/>
        <end position="380"/>
    </location>
</feature>
<reference evidence="7 8" key="1">
    <citation type="journal article" date="2016" name="Nat. Commun.">
        <title>Thousands of microbial genomes shed light on interconnected biogeochemical processes in an aquifer system.</title>
        <authorList>
            <person name="Anantharaman K."/>
            <person name="Brown C.T."/>
            <person name="Hug L.A."/>
            <person name="Sharon I."/>
            <person name="Castelle C.J."/>
            <person name="Probst A.J."/>
            <person name="Thomas B.C."/>
            <person name="Singh A."/>
            <person name="Wilkins M.J."/>
            <person name="Karaoz U."/>
            <person name="Brodie E.L."/>
            <person name="Williams K.H."/>
            <person name="Hubbard S.S."/>
            <person name="Banfield J.F."/>
        </authorList>
    </citation>
    <scope>NUCLEOTIDE SEQUENCE [LARGE SCALE GENOMIC DNA]</scope>
</reference>
<evidence type="ECO:0000313" key="8">
    <source>
        <dbReference type="Proteomes" id="UP000178272"/>
    </source>
</evidence>
<dbReference type="STRING" id="1797517.A3F61_04630"/>
<evidence type="ECO:0000256" key="1">
    <source>
        <dbReference type="ARBA" id="ARBA00004141"/>
    </source>
</evidence>
<dbReference type="EMBL" id="MHCA01000056">
    <property type="protein sequence ID" value="OGY10412.1"/>
    <property type="molecule type" value="Genomic_DNA"/>
</dbReference>
<evidence type="ECO:0000256" key="3">
    <source>
        <dbReference type="ARBA" id="ARBA00022692"/>
    </source>
</evidence>
<evidence type="ECO:0000256" key="6">
    <source>
        <dbReference type="SAM" id="Phobius"/>
    </source>
</evidence>
<gene>
    <name evidence="7" type="ORF">A3F61_04630</name>
</gene>
<name>A0A1G1V527_9BACT</name>
<organism evidence="7 8">
    <name type="scientific">Candidatus Blackburnbacteria bacterium RIFCSPHIGHO2_12_FULL_41_13b</name>
    <dbReference type="NCBI Taxonomy" id="1797517"/>
    <lineage>
        <taxon>Bacteria</taxon>
        <taxon>Candidatus Blackburniibacteriota</taxon>
    </lineage>
</organism>